<feature type="chain" id="PRO_5031277681" description="PSI-F" evidence="1">
    <location>
        <begin position="30"/>
        <end position="200"/>
    </location>
</feature>
<name>A0A7S2KV82_9STRA</name>
<reference evidence="2" key="1">
    <citation type="submission" date="2021-01" db="EMBL/GenBank/DDBJ databases">
        <authorList>
            <person name="Corre E."/>
            <person name="Pelletier E."/>
            <person name="Niang G."/>
            <person name="Scheremetjew M."/>
            <person name="Finn R."/>
            <person name="Kale V."/>
            <person name="Holt S."/>
            <person name="Cochrane G."/>
            <person name="Meng A."/>
            <person name="Brown T."/>
            <person name="Cohen L."/>
        </authorList>
    </citation>
    <scope>NUCLEOTIDE SEQUENCE</scope>
    <source>
        <strain evidence="2">SM1012Den-03</strain>
    </source>
</reference>
<sequence>MANLFRSSGGSSRCCTLMFFAFIIASISAFTPPSSSLSTRTQHFQLSAVPSPERMFDYSSKPPTFNKQTSLWEPSTETEEPPYGAFGSFLRGGPTPFLVRVLKPSEYDQAVFKYMAQTSCSRAEAQGNMDSFFNNAADWAYQKSEEARGRPKVDYTQLKPKDAILVITWALFVTPLLGRCGYLIAATGNWGITVDDILNF</sequence>
<evidence type="ECO:0008006" key="3">
    <source>
        <dbReference type="Google" id="ProtNLM"/>
    </source>
</evidence>
<protein>
    <recommendedName>
        <fullName evidence="3">PSI-F</fullName>
    </recommendedName>
</protein>
<evidence type="ECO:0000256" key="1">
    <source>
        <dbReference type="SAM" id="SignalP"/>
    </source>
</evidence>
<gene>
    <name evidence="2" type="ORF">SMAR0320_LOCUS5803</name>
</gene>
<proteinExistence type="predicted"/>
<dbReference type="EMBL" id="HBGZ01008161">
    <property type="protein sequence ID" value="CAD9587741.1"/>
    <property type="molecule type" value="Transcribed_RNA"/>
</dbReference>
<keyword evidence="1" id="KW-0732">Signal</keyword>
<dbReference type="AlphaFoldDB" id="A0A7S2KV82"/>
<accession>A0A7S2KV82</accession>
<feature type="signal peptide" evidence="1">
    <location>
        <begin position="1"/>
        <end position="29"/>
    </location>
</feature>
<organism evidence="2">
    <name type="scientific">Skeletonema marinoi</name>
    <dbReference type="NCBI Taxonomy" id="267567"/>
    <lineage>
        <taxon>Eukaryota</taxon>
        <taxon>Sar</taxon>
        <taxon>Stramenopiles</taxon>
        <taxon>Ochrophyta</taxon>
        <taxon>Bacillariophyta</taxon>
        <taxon>Coscinodiscophyceae</taxon>
        <taxon>Thalassiosirophycidae</taxon>
        <taxon>Thalassiosirales</taxon>
        <taxon>Skeletonemataceae</taxon>
        <taxon>Skeletonema</taxon>
        <taxon>Skeletonema marinoi-dohrnii complex</taxon>
    </lineage>
</organism>
<evidence type="ECO:0000313" key="2">
    <source>
        <dbReference type="EMBL" id="CAD9587741.1"/>
    </source>
</evidence>